<gene>
    <name evidence="2" type="ORF">AVL61_15910</name>
</gene>
<keyword evidence="1" id="KW-1133">Transmembrane helix</keyword>
<keyword evidence="1" id="KW-0812">Transmembrane</keyword>
<dbReference type="Proteomes" id="UP000053512">
    <property type="component" value="Unassembled WGS sequence"/>
</dbReference>
<proteinExistence type="predicted"/>
<comment type="caution">
    <text evidence="2">The sequence shown here is derived from an EMBL/GenBank/DDBJ whole genome shotgun (WGS) entry which is preliminary data.</text>
</comment>
<evidence type="ECO:0000313" key="3">
    <source>
        <dbReference type="Proteomes" id="UP000053512"/>
    </source>
</evidence>
<organism evidence="2 3">
    <name type="scientific">Kocuria rosea subsp. polaris</name>
    <dbReference type="NCBI Taxonomy" id="136273"/>
    <lineage>
        <taxon>Bacteria</taxon>
        <taxon>Bacillati</taxon>
        <taxon>Actinomycetota</taxon>
        <taxon>Actinomycetes</taxon>
        <taxon>Micrococcales</taxon>
        <taxon>Micrococcaceae</taxon>
        <taxon>Kocuria</taxon>
    </lineage>
</organism>
<name>A0A0W8I2A7_KOCRO</name>
<dbReference type="AlphaFoldDB" id="A0A0W8I2A7"/>
<reference evidence="3" key="1">
    <citation type="submission" date="2015-12" db="EMBL/GenBank/DDBJ databases">
        <authorList>
            <person name="Nair G.R."/>
            <person name="Kaur G."/>
            <person name="Mayilraj S."/>
        </authorList>
    </citation>
    <scope>NUCLEOTIDE SEQUENCE [LARGE SCALE GENOMIC DNA]</scope>
    <source>
        <strain evidence="3">CD08_4</strain>
    </source>
</reference>
<dbReference type="EMBL" id="LQBK01000041">
    <property type="protein sequence ID" value="KUG51724.1"/>
    <property type="molecule type" value="Genomic_DNA"/>
</dbReference>
<evidence type="ECO:0000256" key="1">
    <source>
        <dbReference type="SAM" id="Phobius"/>
    </source>
</evidence>
<feature type="transmembrane region" description="Helical" evidence="1">
    <location>
        <begin position="41"/>
        <end position="62"/>
    </location>
</feature>
<sequence>MGPAVSSRTAMGVMYAVLVLGAVCLVVDVVLSWPPDLPWELVRYTLVALWVTVLTGMIIHFVRQSAGDRRTNRDGEQ</sequence>
<protein>
    <submittedName>
        <fullName evidence="2">Uncharacterized protein</fullName>
    </submittedName>
</protein>
<accession>A0A0W8I2A7</accession>
<keyword evidence="1" id="KW-0472">Membrane</keyword>
<evidence type="ECO:0000313" key="2">
    <source>
        <dbReference type="EMBL" id="KUG51724.1"/>
    </source>
</evidence>
<feature type="transmembrane region" description="Helical" evidence="1">
    <location>
        <begin position="12"/>
        <end position="35"/>
    </location>
</feature>